<feature type="region of interest" description="Disordered" evidence="1">
    <location>
        <begin position="277"/>
        <end position="306"/>
    </location>
</feature>
<dbReference type="OrthoDB" id="4468425at2759"/>
<evidence type="ECO:0000313" key="3">
    <source>
        <dbReference type="Proteomes" id="UP000706124"/>
    </source>
</evidence>
<comment type="caution">
    <text evidence="2">The sequence shown here is derived from an EMBL/GenBank/DDBJ whole genome shotgun (WGS) entry which is preliminary data.</text>
</comment>
<feature type="compositionally biased region" description="Basic and acidic residues" evidence="1">
    <location>
        <begin position="287"/>
        <end position="306"/>
    </location>
</feature>
<protein>
    <submittedName>
        <fullName evidence="2">Uncharacterized protein</fullName>
    </submittedName>
</protein>
<gene>
    <name evidence="2" type="ORF">E4U60_003843</name>
</gene>
<dbReference type="AlphaFoldDB" id="A0A9P7SF91"/>
<keyword evidence="3" id="KW-1185">Reference proteome</keyword>
<name>A0A9P7SF91_9HYPO</name>
<accession>A0A9P7SF91</accession>
<sequence length="561" mass="62606">MDHFSEQNGNSYDIRLLGDAVKLLLDENDASSLSVLISRLAPFRIDWKETSVGGTLSLQPALVFEHGFNTCPATSHQSFNNCDGAQNDVTAPASSFTSSNASTTVYTEPTMPSMEFSVMPLQRFADNTSLSQRADACPSSRGFLEENRSFGTDNAHNGGLNDEINLFSDSNSVIAGSLGSEAFSQDASSLEVENPQSINQQHQSRTSPTCYVLNDFSMLDHRIHSHQSTKEPTWQPQSFGNSDSLVQLHQFSIQSGNTPILNLTPTPATEYHQPLVRETTHGSPDSSRSDVDGDSTKAKNEKTRRTLSDVTSTCKVASMVQTCLRPDYRQFLQANLPRWVRNGLWHNNWSNSGDNGTRSDRFANLQRVYSCFCQLDVRMKDDSIRSRMVMVLLHLEFEKMYHDWKCGKVELLEPMTSMGRGNISAVIDQILEKTHPEWSLAEPKQKAEFRAKFHNRKRHGKRWWMLMDTLGPSILLLCSSRFAGAMKNTTVTASMIRELPAAIHDSAPRVTQVLNVVNPIAKSLFYDRGYENFAVDKVLAQLSALELMETNKDSQKTAAGA</sequence>
<evidence type="ECO:0000256" key="1">
    <source>
        <dbReference type="SAM" id="MobiDB-lite"/>
    </source>
</evidence>
<organism evidence="2 3">
    <name type="scientific">Claviceps pazoutovae</name>
    <dbReference type="NCBI Taxonomy" id="1649127"/>
    <lineage>
        <taxon>Eukaryota</taxon>
        <taxon>Fungi</taxon>
        <taxon>Dikarya</taxon>
        <taxon>Ascomycota</taxon>
        <taxon>Pezizomycotina</taxon>
        <taxon>Sordariomycetes</taxon>
        <taxon>Hypocreomycetidae</taxon>
        <taxon>Hypocreales</taxon>
        <taxon>Clavicipitaceae</taxon>
        <taxon>Claviceps</taxon>
    </lineage>
</organism>
<dbReference type="Proteomes" id="UP000706124">
    <property type="component" value="Unassembled WGS sequence"/>
</dbReference>
<evidence type="ECO:0000313" key="2">
    <source>
        <dbReference type="EMBL" id="KAG5934474.1"/>
    </source>
</evidence>
<reference evidence="2 3" key="1">
    <citation type="journal article" date="2020" name="bioRxiv">
        <title>Whole genome comparisons of ergot fungi reveals the divergence and evolution of species within the genus Claviceps are the result of varying mechanisms driving genome evolution and host range expansion.</title>
        <authorList>
            <person name="Wyka S.A."/>
            <person name="Mondo S.J."/>
            <person name="Liu M."/>
            <person name="Dettman J."/>
            <person name="Nalam V."/>
            <person name="Broders K.D."/>
        </authorList>
    </citation>
    <scope>NUCLEOTIDE SEQUENCE [LARGE SCALE GENOMIC DNA]</scope>
    <source>
        <strain evidence="2 3">CCC 1485</strain>
    </source>
</reference>
<dbReference type="EMBL" id="SRPO01000306">
    <property type="protein sequence ID" value="KAG5934474.1"/>
    <property type="molecule type" value="Genomic_DNA"/>
</dbReference>
<proteinExistence type="predicted"/>